<dbReference type="EMBL" id="JAEHOD010000002">
    <property type="protein sequence ID" value="KAG2454254.1"/>
    <property type="molecule type" value="Genomic_DNA"/>
</dbReference>
<dbReference type="OrthoDB" id="537063at2759"/>
<proteinExistence type="predicted"/>
<feature type="compositionally biased region" description="Gly residues" evidence="1">
    <location>
        <begin position="251"/>
        <end position="262"/>
    </location>
</feature>
<feature type="compositionally biased region" description="Basic and acidic residues" evidence="1">
    <location>
        <begin position="149"/>
        <end position="164"/>
    </location>
</feature>
<name>A0A836BCZ5_9CHLO</name>
<keyword evidence="3" id="KW-1185">Reference proteome</keyword>
<feature type="compositionally biased region" description="Low complexity" evidence="1">
    <location>
        <begin position="43"/>
        <end position="66"/>
    </location>
</feature>
<feature type="compositionally biased region" description="Low complexity" evidence="1">
    <location>
        <begin position="263"/>
        <end position="277"/>
    </location>
</feature>
<feature type="compositionally biased region" description="Low complexity" evidence="1">
    <location>
        <begin position="370"/>
        <end position="381"/>
    </location>
</feature>
<evidence type="ECO:0000313" key="3">
    <source>
        <dbReference type="Proteomes" id="UP000613740"/>
    </source>
</evidence>
<protein>
    <submittedName>
        <fullName evidence="2">Uncharacterized protein</fullName>
    </submittedName>
</protein>
<feature type="compositionally biased region" description="Pro residues" evidence="1">
    <location>
        <begin position="278"/>
        <end position="290"/>
    </location>
</feature>
<accession>A0A836BCZ5</accession>
<feature type="compositionally biased region" description="Low complexity" evidence="1">
    <location>
        <begin position="414"/>
        <end position="424"/>
    </location>
</feature>
<feature type="compositionally biased region" description="Low complexity" evidence="1">
    <location>
        <begin position="118"/>
        <end position="138"/>
    </location>
</feature>
<feature type="region of interest" description="Disordered" evidence="1">
    <location>
        <begin position="1"/>
        <end position="215"/>
    </location>
</feature>
<gene>
    <name evidence="2" type="ORF">HYH02_001288</name>
</gene>
<feature type="region of interest" description="Disordered" evidence="1">
    <location>
        <begin position="370"/>
        <end position="446"/>
    </location>
</feature>
<comment type="caution">
    <text evidence="2">The sequence shown here is derived from an EMBL/GenBank/DDBJ whole genome shotgun (WGS) entry which is preliminary data.</text>
</comment>
<dbReference type="Proteomes" id="UP000613740">
    <property type="component" value="Unassembled WGS sequence"/>
</dbReference>
<feature type="compositionally biased region" description="Low complexity" evidence="1">
    <location>
        <begin position="85"/>
        <end position="111"/>
    </location>
</feature>
<evidence type="ECO:0000313" key="2">
    <source>
        <dbReference type="EMBL" id="KAG2454254.1"/>
    </source>
</evidence>
<feature type="compositionally biased region" description="Gly residues" evidence="1">
    <location>
        <begin position="382"/>
        <end position="393"/>
    </location>
</feature>
<feature type="region of interest" description="Disordered" evidence="1">
    <location>
        <begin position="579"/>
        <end position="599"/>
    </location>
</feature>
<organism evidence="2 3">
    <name type="scientific">Chlamydomonas schloesseri</name>
    <dbReference type="NCBI Taxonomy" id="2026947"/>
    <lineage>
        <taxon>Eukaryota</taxon>
        <taxon>Viridiplantae</taxon>
        <taxon>Chlorophyta</taxon>
        <taxon>core chlorophytes</taxon>
        <taxon>Chlorophyceae</taxon>
        <taxon>CS clade</taxon>
        <taxon>Chlamydomonadales</taxon>
        <taxon>Chlamydomonadaceae</taxon>
        <taxon>Chlamydomonas</taxon>
    </lineage>
</organism>
<feature type="compositionally biased region" description="Low complexity" evidence="1">
    <location>
        <begin position="435"/>
        <end position="446"/>
    </location>
</feature>
<sequence>MRTTLTALADKQAGMPGGAPSAAGLMDGSSADAATPPTLTPCSSSRSHASDGSSGSGSGCSKSSGSRSGGGEAAGRKVRRGGSVRGAAAWVAAAARAVRTAARAAQTSLRTSMRRRGGSSSSSSSSSRHCVLGAAAGPDAGGAGRHMSQVREEQVREEQGREQGQRQPPSAQEGGEECQHAGPGGADGSVDGQAARGALRPASRTGAAGKTSPAAAEAEAVGRQLLRQLLQQSPSQAVASLAAATGAPQGSSGGGGGGGGSNAGAATATAPTSSPDTTPAPPAPPGPPGPHCGGAACRLGPAAASLLAPLGALPAAVASGAAEPTMIPAYLRPECAHFDAARGLVTAPTAELAAAAAAAGGGQLYGLPTPSAAEALPPEAAEGGGGGGGGGGRRLSRTATRGRSLRRIPPEVLGRGPPTAGAAPDAEEEGEGERQQQPEPAAAAAAAGGRFPLTVTAWHDLDPRRPDNVLTFYGGVGGAVPYIDRSCGQVANGAVAFRQGFGCGARMEGGVLPGWSSRSGSPFTLVWIGRFGADTGEHEQWLLGLGRSKAGYERELFWSSHELFTYNTNTGFAMKRPGQHMVPASRPTSKHAFSEGRRPPSGEWTFEALVRYPGATSAAFFRRSQSSRLARWPLFCHPRSVSGDSLSLGADWRDWGNAPWNPKCLSGGAVAVVLVYNRALSGADLQLLSSYYAPRFGFQA</sequence>
<evidence type="ECO:0000256" key="1">
    <source>
        <dbReference type="SAM" id="MobiDB-lite"/>
    </source>
</evidence>
<reference evidence="2" key="1">
    <citation type="journal article" date="2020" name="bioRxiv">
        <title>Comparative genomics of Chlamydomonas.</title>
        <authorList>
            <person name="Craig R.J."/>
            <person name="Hasan A.R."/>
            <person name="Ness R.W."/>
            <person name="Keightley P.D."/>
        </authorList>
    </citation>
    <scope>NUCLEOTIDE SEQUENCE</scope>
    <source>
        <strain evidence="2">CCAP 11/173</strain>
    </source>
</reference>
<dbReference type="AlphaFoldDB" id="A0A836BCZ5"/>
<feature type="region of interest" description="Disordered" evidence="1">
    <location>
        <begin position="241"/>
        <end position="292"/>
    </location>
</feature>